<keyword evidence="3" id="KW-0067">ATP-binding</keyword>
<dbReference type="FunFam" id="1.20.120.790:FF:000004">
    <property type="entry name" value="Heat shock protein 75 kDa"/>
    <property type="match status" value="1"/>
</dbReference>
<dbReference type="CDD" id="cd16927">
    <property type="entry name" value="HATPase_Hsp90-like"/>
    <property type="match status" value="1"/>
</dbReference>
<dbReference type="FunFam" id="3.30.230.80:FF:000004">
    <property type="entry name" value="Heat shock protein 75 kDa"/>
    <property type="match status" value="1"/>
</dbReference>
<evidence type="ECO:0000256" key="3">
    <source>
        <dbReference type="ARBA" id="ARBA00022840"/>
    </source>
</evidence>
<dbReference type="GO" id="GO:0005524">
    <property type="term" value="F:ATP binding"/>
    <property type="evidence" value="ECO:0007669"/>
    <property type="project" value="UniProtKB-KW"/>
</dbReference>
<proteinExistence type="inferred from homology"/>
<organism evidence="6 7">
    <name type="scientific">Nitzschia inconspicua</name>
    <dbReference type="NCBI Taxonomy" id="303405"/>
    <lineage>
        <taxon>Eukaryota</taxon>
        <taxon>Sar</taxon>
        <taxon>Stramenopiles</taxon>
        <taxon>Ochrophyta</taxon>
        <taxon>Bacillariophyta</taxon>
        <taxon>Bacillariophyceae</taxon>
        <taxon>Bacillariophycidae</taxon>
        <taxon>Bacillariales</taxon>
        <taxon>Bacillariaceae</taxon>
        <taxon>Nitzschia</taxon>
    </lineage>
</organism>
<dbReference type="PROSITE" id="PS00298">
    <property type="entry name" value="HSP90"/>
    <property type="match status" value="1"/>
</dbReference>
<feature type="region of interest" description="Disordered" evidence="5">
    <location>
        <begin position="590"/>
        <end position="618"/>
    </location>
</feature>
<feature type="compositionally biased region" description="Polar residues" evidence="5">
    <location>
        <begin position="82"/>
        <end position="93"/>
    </location>
</feature>
<dbReference type="NCBIfam" id="NF003555">
    <property type="entry name" value="PRK05218.1"/>
    <property type="match status" value="1"/>
</dbReference>
<evidence type="ECO:0000256" key="5">
    <source>
        <dbReference type="SAM" id="MobiDB-lite"/>
    </source>
</evidence>
<reference evidence="6" key="1">
    <citation type="journal article" date="2021" name="Sci. Rep.">
        <title>Diploid genomic architecture of Nitzschia inconspicua, an elite biomass production diatom.</title>
        <authorList>
            <person name="Oliver A."/>
            <person name="Podell S."/>
            <person name="Pinowska A."/>
            <person name="Traller J.C."/>
            <person name="Smith S.R."/>
            <person name="McClure R."/>
            <person name="Beliaev A."/>
            <person name="Bohutskyi P."/>
            <person name="Hill E.A."/>
            <person name="Rabines A."/>
            <person name="Zheng H."/>
            <person name="Allen L.Z."/>
            <person name="Kuo A."/>
            <person name="Grigoriev I.V."/>
            <person name="Allen A.E."/>
            <person name="Hazlebeck D."/>
            <person name="Allen E.E."/>
        </authorList>
    </citation>
    <scope>NUCLEOTIDE SEQUENCE</scope>
    <source>
        <strain evidence="6">Hildebrandi</strain>
    </source>
</reference>
<dbReference type="OrthoDB" id="28737at2759"/>
<dbReference type="PANTHER" id="PTHR11528">
    <property type="entry name" value="HEAT SHOCK PROTEIN 90 FAMILY MEMBER"/>
    <property type="match status" value="1"/>
</dbReference>
<dbReference type="InterPro" id="IPR019805">
    <property type="entry name" value="Heat_shock_protein_90_CS"/>
</dbReference>
<evidence type="ECO:0000256" key="2">
    <source>
        <dbReference type="ARBA" id="ARBA00022741"/>
    </source>
</evidence>
<feature type="region of interest" description="Disordered" evidence="5">
    <location>
        <begin position="750"/>
        <end position="773"/>
    </location>
</feature>
<evidence type="ECO:0000256" key="1">
    <source>
        <dbReference type="ARBA" id="ARBA00008239"/>
    </source>
</evidence>
<dbReference type="HAMAP" id="MF_00505">
    <property type="entry name" value="HSP90"/>
    <property type="match status" value="1"/>
</dbReference>
<dbReference type="AlphaFoldDB" id="A0A9K3L461"/>
<sequence>MSTASRLYRLTRNRNSLAWRKGQTICGSIVNKNNSLCGVQQPFSSVATTTSYSFRQSVKTLPNSRAAFSTSATTEEEEDAAQKNNIKSSEGPTLSLKNQKTLEFQAETKQLLDIVTNSLYTDKEVFLRELVSNASDALEKLRHLQSAGSKDLVVIDSDRPLQITITLDEVESSLTIADTGVGMTADELVENLGTIARSGSKNFIAQLEAETSANHHDAGLDIARGIIGKFGVGFYSCFMVADKVQVTTRPARGGPITVWTSDGTGTYELAELADDDETRQDRGTTIKLFLKEEYWSLLSEAKIQEILTKYSNFVQFPILLNGNRVNTVQAVWSMDPKEVERDTYVDFYKYVAQAIDDPLEILHFRADAPLEVQALLFIPSFHSEKYGMERMDPGVSLYSRKVLIESKSPDILPDWLRFVKGVVDSEDLPLAISREKPQDSALIAKLKRVLTRRFLSQLEKMAKKESDKYLKEFYPEYNHFLKEGVCQDFEFQPTLAKLLRFETNKNTSRNLVSLDEYISNLRPEQDQIYYLTAPTREAAAMSPYLEAFERANLEVIFVYTAIDDFVMANLSTYEGRPLVSVEKSDIDLSKFDTKEKEDEDKDETDDANDGSSHDGSSKLSATEAIDVCMWFKDTLGENKVGSCRPSSRLVSSPAIVTDNESGLMRRMMRMVDTSDGTRDSMPLPKQNVEINPSHPIIVGLYNIKDKEPVLARVLAEQVYDNCLVAAGLLDDSRTMLPRLNDLMVSLVKGAEKHDKSTGTTNSDEEQAAESSKT</sequence>
<gene>
    <name evidence="6" type="ORF">IV203_004325</name>
</gene>
<dbReference type="Pfam" id="PF13589">
    <property type="entry name" value="HATPase_c_3"/>
    <property type="match status" value="1"/>
</dbReference>
<dbReference type="Proteomes" id="UP000693970">
    <property type="component" value="Unassembled WGS sequence"/>
</dbReference>
<dbReference type="GO" id="GO:0140662">
    <property type="term" value="F:ATP-dependent protein folding chaperone"/>
    <property type="evidence" value="ECO:0007669"/>
    <property type="project" value="InterPro"/>
</dbReference>
<evidence type="ECO:0000313" key="7">
    <source>
        <dbReference type="Proteomes" id="UP000693970"/>
    </source>
</evidence>
<evidence type="ECO:0000313" key="6">
    <source>
        <dbReference type="EMBL" id="KAG7354969.1"/>
    </source>
</evidence>
<accession>A0A9K3L461</accession>
<feature type="compositionally biased region" description="Acidic residues" evidence="5">
    <location>
        <begin position="597"/>
        <end position="608"/>
    </location>
</feature>
<comment type="caution">
    <text evidence="6">The sequence shown here is derived from an EMBL/GenBank/DDBJ whole genome shotgun (WGS) entry which is preliminary data.</text>
</comment>
<comment type="similarity">
    <text evidence="1">Belongs to the heat shock protein 90 family.</text>
</comment>
<dbReference type="InterPro" id="IPR020575">
    <property type="entry name" value="Hsp90_N"/>
</dbReference>
<dbReference type="InterPro" id="IPR001404">
    <property type="entry name" value="Hsp90_fam"/>
</dbReference>
<dbReference type="PIRSF" id="PIRSF002583">
    <property type="entry name" value="Hsp90"/>
    <property type="match status" value="1"/>
</dbReference>
<protein>
    <submittedName>
        <fullName evidence="6">Hsp90 domain containing protein</fullName>
    </submittedName>
</protein>
<keyword evidence="2" id="KW-0547">Nucleotide-binding</keyword>
<name>A0A9K3L461_9STRA</name>
<dbReference type="EMBL" id="JAGRRH010000016">
    <property type="protein sequence ID" value="KAG7354969.1"/>
    <property type="molecule type" value="Genomic_DNA"/>
</dbReference>
<evidence type="ECO:0000256" key="4">
    <source>
        <dbReference type="ARBA" id="ARBA00023186"/>
    </source>
</evidence>
<keyword evidence="4" id="KW-0143">Chaperone</keyword>
<keyword evidence="7" id="KW-1185">Reference proteome</keyword>
<dbReference type="GO" id="GO:0016887">
    <property type="term" value="F:ATP hydrolysis activity"/>
    <property type="evidence" value="ECO:0007669"/>
    <property type="project" value="InterPro"/>
</dbReference>
<reference evidence="6" key="2">
    <citation type="submission" date="2021-04" db="EMBL/GenBank/DDBJ databases">
        <authorList>
            <person name="Podell S."/>
        </authorList>
    </citation>
    <scope>NUCLEOTIDE SEQUENCE</scope>
    <source>
        <strain evidence="6">Hildebrandi</strain>
    </source>
</reference>
<feature type="region of interest" description="Disordered" evidence="5">
    <location>
        <begin position="65"/>
        <end position="93"/>
    </location>
</feature>
<dbReference type="GO" id="GO:0051082">
    <property type="term" value="F:unfolded protein binding"/>
    <property type="evidence" value="ECO:0007669"/>
    <property type="project" value="InterPro"/>
</dbReference>
<dbReference type="Pfam" id="PF00183">
    <property type="entry name" value="HSP90"/>
    <property type="match status" value="1"/>
</dbReference>